<dbReference type="Proteomes" id="UP000051373">
    <property type="component" value="Unassembled WGS sequence"/>
</dbReference>
<dbReference type="GO" id="GO:0003735">
    <property type="term" value="F:structural constituent of ribosome"/>
    <property type="evidence" value="ECO:0007669"/>
    <property type="project" value="InterPro"/>
</dbReference>
<dbReference type="InterPro" id="IPR012340">
    <property type="entry name" value="NA-bd_OB-fold"/>
</dbReference>
<dbReference type="CDD" id="cd04465">
    <property type="entry name" value="S1_RPS1_repeat_ec2_hs2"/>
    <property type="match status" value="1"/>
</dbReference>
<evidence type="ECO:0000256" key="4">
    <source>
        <dbReference type="ARBA" id="ARBA00022980"/>
    </source>
</evidence>
<dbReference type="Gene3D" id="2.40.50.140">
    <property type="entry name" value="Nucleic acid-binding proteins"/>
    <property type="match status" value="6"/>
</dbReference>
<dbReference type="PANTHER" id="PTHR10724:SF7">
    <property type="entry name" value="SMALL RIBOSOMAL SUBUNIT PROTEIN BS1C"/>
    <property type="match status" value="1"/>
</dbReference>
<feature type="region of interest" description="Disordered" evidence="7">
    <location>
        <begin position="532"/>
        <end position="562"/>
    </location>
</feature>
<feature type="domain" description="S1 motif" evidence="8">
    <location>
        <begin position="284"/>
        <end position="354"/>
    </location>
</feature>
<dbReference type="GO" id="GO:0006412">
    <property type="term" value="P:translation"/>
    <property type="evidence" value="ECO:0007669"/>
    <property type="project" value="InterPro"/>
</dbReference>
<dbReference type="InterPro" id="IPR003029">
    <property type="entry name" value="S1_domain"/>
</dbReference>
<evidence type="ECO:0000256" key="7">
    <source>
        <dbReference type="SAM" id="MobiDB-lite"/>
    </source>
</evidence>
<dbReference type="SUPFAM" id="SSF50249">
    <property type="entry name" value="Nucleic acid-binding proteins"/>
    <property type="match status" value="6"/>
</dbReference>
<comment type="caution">
    <text evidence="9">The sequence shown here is derived from an EMBL/GenBank/DDBJ whole genome shotgun (WGS) entry which is preliminary data.</text>
</comment>
<dbReference type="GO" id="GO:0003729">
    <property type="term" value="F:mRNA binding"/>
    <property type="evidence" value="ECO:0007669"/>
    <property type="project" value="TreeGrafter"/>
</dbReference>
<feature type="domain" description="S1 motif" evidence="8">
    <location>
        <begin position="112"/>
        <end position="178"/>
    </location>
</feature>
<accession>A0A0S8FVF2</accession>
<sequence>MRRRFYSQMKDITQEDLNKLLEASLVTPKEGDIVKATVIKRTENGVLLNLGLKAEGFLPLEEFTNHEDADEGKEIYVFLEAYENREGFPVISKKKADFQLAWDKIKHIYENGEMASCTIKKRIKGGYSVDLMGVEAFLPSSQIEYKSQANSESLIGQSTEVKIVKINMLRKNIVVSRKLAVEEEQAKARKRIFSKMKVGDIIDGTVRNITDFGAFIDIGGIDALLHITDISWLKITHPAEAVKVNDKIKVKVLIMDRETGRIAVGLKQLTPHPWEAIENKYPVGTKVKGRVTSVVDYGAFVELEKGIEGLIHVSEMSWTKDIKDPSSILKVGDTVEAVVLSIDRNEQRISLGMKQTKPDPWSTVDEKLDVGQKVVVKVTNLKDFGAFVQIIDGVEGLIHVNDFFWDKKVKKASDYLRKGQKVEAVICTIDRKNRRISLSIKHCKEDPFTKFVETFPEGSKVTGKISDILPKGIRLVLEGGVEEFIPANYLSRRGKKPKDLYKLGEDIEVTVRKINSRLRRIILSEKEIFKAPPKKKEAPKPAPDKFTIGDILDSQKQAEQEE</sequence>
<protein>
    <recommendedName>
        <fullName evidence="6">30S ribosomal protein S1</fullName>
    </recommendedName>
</protein>
<evidence type="ECO:0000256" key="3">
    <source>
        <dbReference type="ARBA" id="ARBA00022884"/>
    </source>
</evidence>
<evidence type="ECO:0000256" key="5">
    <source>
        <dbReference type="ARBA" id="ARBA00023274"/>
    </source>
</evidence>
<dbReference type="EMBL" id="LJUJ01000001">
    <property type="protein sequence ID" value="KPK64659.1"/>
    <property type="molecule type" value="Genomic_DNA"/>
</dbReference>
<keyword evidence="5 6" id="KW-0687">Ribonucleoprotein</keyword>
<keyword evidence="3 6" id="KW-0694">RNA-binding</keyword>
<proteinExistence type="inferred from homology"/>
<keyword evidence="2" id="KW-0677">Repeat</keyword>
<gene>
    <name evidence="9" type="ORF">AMJ83_00150</name>
</gene>
<evidence type="ECO:0000256" key="1">
    <source>
        <dbReference type="ARBA" id="ARBA00006767"/>
    </source>
</evidence>
<comment type="function">
    <text evidence="6">Binds mRNA; thus facilitating recognition of the initiation point. It is needed to translate mRNA with a short Shine-Dalgarno (SD) purine-rich sequence.</text>
</comment>
<dbReference type="AlphaFoldDB" id="A0A0S8FVF2"/>
<dbReference type="STRING" id="1703779.AMJ83_00150"/>
<evidence type="ECO:0000313" key="10">
    <source>
        <dbReference type="Proteomes" id="UP000051373"/>
    </source>
</evidence>
<evidence type="ECO:0000256" key="2">
    <source>
        <dbReference type="ARBA" id="ARBA00022737"/>
    </source>
</evidence>
<dbReference type="InterPro" id="IPR000110">
    <property type="entry name" value="Ribosomal_bS1"/>
</dbReference>
<reference evidence="9 10" key="1">
    <citation type="journal article" date="2015" name="Microbiome">
        <title>Genomic resolution of linkages in carbon, nitrogen, and sulfur cycling among widespread estuary sediment bacteria.</title>
        <authorList>
            <person name="Baker B.J."/>
            <person name="Lazar C.S."/>
            <person name="Teske A.P."/>
            <person name="Dick G.J."/>
        </authorList>
    </citation>
    <scope>NUCLEOTIDE SEQUENCE [LARGE SCALE GENOMIC DNA]</scope>
    <source>
        <strain evidence="9">SM23_42</strain>
    </source>
</reference>
<dbReference type="InterPro" id="IPR035104">
    <property type="entry name" value="Ribosomal_protein_S1-like"/>
</dbReference>
<organism evidence="9 10">
    <name type="scientific">candidate division WOR_3 bacterium SM23_42</name>
    <dbReference type="NCBI Taxonomy" id="1703779"/>
    <lineage>
        <taxon>Bacteria</taxon>
        <taxon>Bacteria division WOR-3</taxon>
    </lineage>
</organism>
<dbReference type="PRINTS" id="PR00681">
    <property type="entry name" value="RIBOSOMALS1"/>
</dbReference>
<dbReference type="InterPro" id="IPR050437">
    <property type="entry name" value="Ribos_protein_bS1-like"/>
</dbReference>
<dbReference type="Pfam" id="PF00575">
    <property type="entry name" value="S1"/>
    <property type="match status" value="6"/>
</dbReference>
<name>A0A0S8FVF2_UNCW3</name>
<evidence type="ECO:0000256" key="6">
    <source>
        <dbReference type="PIRNR" id="PIRNR002111"/>
    </source>
</evidence>
<keyword evidence="4 6" id="KW-0689">Ribosomal protein</keyword>
<evidence type="ECO:0000259" key="8">
    <source>
        <dbReference type="PROSITE" id="PS50126"/>
    </source>
</evidence>
<dbReference type="PANTHER" id="PTHR10724">
    <property type="entry name" value="30S RIBOSOMAL PROTEIN S1"/>
    <property type="match status" value="1"/>
</dbReference>
<feature type="domain" description="S1 motif" evidence="8">
    <location>
        <begin position="458"/>
        <end position="526"/>
    </location>
</feature>
<dbReference type="GO" id="GO:0022627">
    <property type="term" value="C:cytosolic small ribosomal subunit"/>
    <property type="evidence" value="ECO:0007669"/>
    <property type="project" value="TreeGrafter"/>
</dbReference>
<dbReference type="PROSITE" id="PS50126">
    <property type="entry name" value="S1"/>
    <property type="match status" value="6"/>
</dbReference>
<feature type="domain" description="S1 motif" evidence="8">
    <location>
        <begin position="31"/>
        <end position="94"/>
    </location>
</feature>
<comment type="similarity">
    <text evidence="1 6">Belongs to the bacterial ribosomal protein bS1 family.</text>
</comment>
<feature type="domain" description="S1 motif" evidence="8">
    <location>
        <begin position="371"/>
        <end position="441"/>
    </location>
</feature>
<feature type="compositionally biased region" description="Basic and acidic residues" evidence="7">
    <location>
        <begin position="532"/>
        <end position="543"/>
    </location>
</feature>
<dbReference type="PIRSF" id="PIRSF002111">
    <property type="entry name" value="RpsA"/>
    <property type="match status" value="1"/>
</dbReference>
<dbReference type="FunFam" id="2.40.50.140:FF:000011">
    <property type="entry name" value="30S ribosomal protein S1"/>
    <property type="match status" value="1"/>
</dbReference>
<evidence type="ECO:0000313" key="9">
    <source>
        <dbReference type="EMBL" id="KPK64659.1"/>
    </source>
</evidence>
<feature type="domain" description="S1 motif" evidence="8">
    <location>
        <begin position="199"/>
        <end position="267"/>
    </location>
</feature>
<dbReference type="PATRIC" id="fig|1703779.3.peg.105"/>
<dbReference type="SMART" id="SM00316">
    <property type="entry name" value="S1"/>
    <property type="match status" value="6"/>
</dbReference>
<dbReference type="CDD" id="cd05688">
    <property type="entry name" value="S1_RPS1_repeat_ec3"/>
    <property type="match status" value="1"/>
</dbReference>